<dbReference type="InterPro" id="IPR050624">
    <property type="entry name" value="HTH-type_Tx_Regulator"/>
</dbReference>
<dbReference type="Pfam" id="PF00440">
    <property type="entry name" value="TetR_N"/>
    <property type="match status" value="1"/>
</dbReference>
<gene>
    <name evidence="4" type="ORF">PBLR_15099</name>
</gene>
<evidence type="ECO:0000313" key="5">
    <source>
        <dbReference type="Proteomes" id="UP000304148"/>
    </source>
</evidence>
<feature type="domain" description="HTH tetR-type" evidence="3">
    <location>
        <begin position="1"/>
        <end position="58"/>
    </location>
</feature>
<dbReference type="RefSeq" id="WP_138188532.1">
    <property type="nucleotide sequence ID" value="NZ_LS992241.1"/>
</dbReference>
<dbReference type="PANTHER" id="PTHR43479:SF11">
    <property type="entry name" value="ACREF_ENVCD OPERON REPRESSOR-RELATED"/>
    <property type="match status" value="1"/>
</dbReference>
<sequence>MRERIMKAFIEELQDKGIKFTMDDLARRLGMSKRTLYEHFSSKAELLDTIIEQTMQESDAKTEEIMKDDTLSLLDKLKAVMTVLPNHFELYDNRILEQMKRVYPEQWSKIDKALRDDWEMLRILLEQGMEEGIILKHNAAFIVKVITDAFNSTLDQRFFAKQNISLPDALKSIADIMLFGLVARDQTEQQNNQC</sequence>
<dbReference type="SUPFAM" id="SSF48498">
    <property type="entry name" value="Tetracyclin repressor-like, C-terminal domain"/>
    <property type="match status" value="1"/>
</dbReference>
<dbReference type="Gene3D" id="1.10.357.10">
    <property type="entry name" value="Tetracycline Repressor, domain 2"/>
    <property type="match status" value="1"/>
</dbReference>
<dbReference type="PROSITE" id="PS50977">
    <property type="entry name" value="HTH_TETR_2"/>
    <property type="match status" value="1"/>
</dbReference>
<dbReference type="Gene3D" id="1.10.10.60">
    <property type="entry name" value="Homeodomain-like"/>
    <property type="match status" value="1"/>
</dbReference>
<evidence type="ECO:0000313" key="4">
    <source>
        <dbReference type="EMBL" id="SYX86673.1"/>
    </source>
</evidence>
<keyword evidence="1 2" id="KW-0238">DNA-binding</keyword>
<dbReference type="InterPro" id="IPR036271">
    <property type="entry name" value="Tet_transcr_reg_TetR-rel_C_sf"/>
</dbReference>
<proteinExistence type="predicted"/>
<reference evidence="5" key="1">
    <citation type="submission" date="2018-08" db="EMBL/GenBank/DDBJ databases">
        <authorList>
            <person name="Chevrot R."/>
        </authorList>
    </citation>
    <scope>NUCLEOTIDE SEQUENCE [LARGE SCALE GENOMIC DNA]</scope>
</reference>
<accession>A0A383RIJ9</accession>
<evidence type="ECO:0000259" key="3">
    <source>
        <dbReference type="PROSITE" id="PS50977"/>
    </source>
</evidence>
<dbReference type="PRINTS" id="PR00455">
    <property type="entry name" value="HTHTETR"/>
</dbReference>
<dbReference type="InterPro" id="IPR009057">
    <property type="entry name" value="Homeodomain-like_sf"/>
</dbReference>
<protein>
    <submittedName>
        <fullName evidence="4">Transcriptional regulator</fullName>
    </submittedName>
</protein>
<feature type="DNA-binding region" description="H-T-H motif" evidence="2">
    <location>
        <begin position="21"/>
        <end position="40"/>
    </location>
</feature>
<evidence type="ECO:0000256" key="2">
    <source>
        <dbReference type="PROSITE-ProRule" id="PRU00335"/>
    </source>
</evidence>
<dbReference type="InterPro" id="IPR001647">
    <property type="entry name" value="HTH_TetR"/>
</dbReference>
<name>A0A383RIJ9_PAEAL</name>
<dbReference type="SUPFAM" id="SSF46689">
    <property type="entry name" value="Homeodomain-like"/>
    <property type="match status" value="1"/>
</dbReference>
<evidence type="ECO:0000256" key="1">
    <source>
        <dbReference type="ARBA" id="ARBA00023125"/>
    </source>
</evidence>
<dbReference type="GO" id="GO:0003677">
    <property type="term" value="F:DNA binding"/>
    <property type="evidence" value="ECO:0007669"/>
    <property type="project" value="UniProtKB-UniRule"/>
</dbReference>
<dbReference type="AlphaFoldDB" id="A0A383RIJ9"/>
<dbReference type="PANTHER" id="PTHR43479">
    <property type="entry name" value="ACREF/ENVCD OPERON REPRESSOR-RELATED"/>
    <property type="match status" value="1"/>
</dbReference>
<organism evidence="4 5">
    <name type="scientific">Paenibacillus alvei</name>
    <name type="common">Bacillus alvei</name>
    <dbReference type="NCBI Taxonomy" id="44250"/>
    <lineage>
        <taxon>Bacteria</taxon>
        <taxon>Bacillati</taxon>
        <taxon>Bacillota</taxon>
        <taxon>Bacilli</taxon>
        <taxon>Bacillales</taxon>
        <taxon>Paenibacillaceae</taxon>
        <taxon>Paenibacillus</taxon>
    </lineage>
</organism>
<dbReference type="EMBL" id="LS992241">
    <property type="protein sequence ID" value="SYX86673.1"/>
    <property type="molecule type" value="Genomic_DNA"/>
</dbReference>
<dbReference type="Proteomes" id="UP000304148">
    <property type="component" value="Chromosome"/>
</dbReference>